<feature type="region of interest" description="Disordered" evidence="2">
    <location>
        <begin position="205"/>
        <end position="238"/>
    </location>
</feature>
<feature type="zinc finger region" description="C3H1-type" evidence="1">
    <location>
        <begin position="25"/>
        <end position="52"/>
    </location>
</feature>
<gene>
    <name evidence="4" type="ORF">Vbra_18660</name>
</gene>
<dbReference type="EMBL" id="CDMY01000791">
    <property type="protein sequence ID" value="CEM33768.1"/>
    <property type="molecule type" value="Genomic_DNA"/>
</dbReference>
<feature type="compositionally biased region" description="Polar residues" evidence="2">
    <location>
        <begin position="59"/>
        <end position="73"/>
    </location>
</feature>
<feature type="compositionally biased region" description="Basic residues" evidence="2">
    <location>
        <begin position="74"/>
        <end position="88"/>
    </location>
</feature>
<keyword evidence="1" id="KW-0479">Metal-binding</keyword>
<reference evidence="4 5" key="1">
    <citation type="submission" date="2014-11" db="EMBL/GenBank/DDBJ databases">
        <authorList>
            <person name="Zhu J."/>
            <person name="Qi W."/>
            <person name="Song R."/>
        </authorList>
    </citation>
    <scope>NUCLEOTIDE SEQUENCE [LARGE SCALE GENOMIC DNA]</scope>
</reference>
<accession>A0A0G4GSU6</accession>
<organism evidence="4 5">
    <name type="scientific">Vitrella brassicaformis (strain CCMP3155)</name>
    <dbReference type="NCBI Taxonomy" id="1169540"/>
    <lineage>
        <taxon>Eukaryota</taxon>
        <taxon>Sar</taxon>
        <taxon>Alveolata</taxon>
        <taxon>Colpodellida</taxon>
        <taxon>Vitrellaceae</taxon>
        <taxon>Vitrella</taxon>
    </lineage>
</organism>
<proteinExistence type="predicted"/>
<feature type="domain" description="C3H1-type" evidence="3">
    <location>
        <begin position="25"/>
        <end position="52"/>
    </location>
</feature>
<keyword evidence="1" id="KW-0863">Zinc-finger</keyword>
<keyword evidence="5" id="KW-1185">Reference proteome</keyword>
<evidence type="ECO:0000259" key="3">
    <source>
        <dbReference type="PROSITE" id="PS50103"/>
    </source>
</evidence>
<feature type="compositionally biased region" description="Gly residues" evidence="2">
    <location>
        <begin position="125"/>
        <end position="137"/>
    </location>
</feature>
<evidence type="ECO:0000313" key="5">
    <source>
        <dbReference type="Proteomes" id="UP000041254"/>
    </source>
</evidence>
<feature type="region of interest" description="Disordered" evidence="2">
    <location>
        <begin position="56"/>
        <end position="144"/>
    </location>
</feature>
<keyword evidence="1" id="KW-0862">Zinc</keyword>
<evidence type="ECO:0000256" key="1">
    <source>
        <dbReference type="PROSITE-ProRule" id="PRU00723"/>
    </source>
</evidence>
<dbReference type="GO" id="GO:0008270">
    <property type="term" value="F:zinc ion binding"/>
    <property type="evidence" value="ECO:0007669"/>
    <property type="project" value="UniProtKB-KW"/>
</dbReference>
<dbReference type="AlphaFoldDB" id="A0A0G4GSU6"/>
<dbReference type="PROSITE" id="PS50103">
    <property type="entry name" value="ZF_C3H1"/>
    <property type="match status" value="1"/>
</dbReference>
<dbReference type="InParanoid" id="A0A0G4GSU6"/>
<protein>
    <recommendedName>
        <fullName evidence="3">C3H1-type domain-containing protein</fullName>
    </recommendedName>
</protein>
<evidence type="ECO:0000313" key="4">
    <source>
        <dbReference type="EMBL" id="CEM33768.1"/>
    </source>
</evidence>
<name>A0A0G4GSU6_VITBC</name>
<feature type="compositionally biased region" description="Acidic residues" evidence="2">
    <location>
        <begin position="98"/>
        <end position="124"/>
    </location>
</feature>
<dbReference type="Proteomes" id="UP000041254">
    <property type="component" value="Unassembled WGS sequence"/>
</dbReference>
<evidence type="ECO:0000256" key="2">
    <source>
        <dbReference type="SAM" id="MobiDB-lite"/>
    </source>
</evidence>
<sequence length="238" mass="26387">MASSGQRTVAPAFYKYQTPRLAAAKYKTRMCQYINSPWGCLDANCPYAHTQEELRATESKQQLNKATRGVNNSSKKKRSKASRRKKRQAAAAARDAQEQGEEEEDEKQQEEGADMEEDEGEGGGEEGGGGEGSGGGHNYPPDTTFAKLYIGRAYELWGRRDGGDTRPLDQYFPQAIKEVEAELLAGVGMSEEEFAAQKEKLAHQLSEKSTAPHNQEHYYFTAEDQPRGGLVNRAMKRG</sequence>
<dbReference type="VEuPathDB" id="CryptoDB:Vbra_18660"/>
<dbReference type="InterPro" id="IPR000571">
    <property type="entry name" value="Znf_CCCH"/>
</dbReference>